<dbReference type="GO" id="GO:0000981">
    <property type="term" value="F:DNA-binding transcription factor activity, RNA polymerase II-specific"/>
    <property type="evidence" value="ECO:0007669"/>
    <property type="project" value="TreeGrafter"/>
</dbReference>
<feature type="DNA-binding region" description="HMG box" evidence="3">
    <location>
        <begin position="98"/>
        <end position="170"/>
    </location>
</feature>
<evidence type="ECO:0000259" key="5">
    <source>
        <dbReference type="PROSITE" id="PS50118"/>
    </source>
</evidence>
<keyword evidence="2 3" id="KW-0539">Nucleus</keyword>
<accession>A0AAN7H998</accession>
<feature type="non-terminal residue" evidence="6">
    <location>
        <position position="177"/>
    </location>
</feature>
<organism evidence="6 7">
    <name type="scientific">Achaetomium macrosporum</name>
    <dbReference type="NCBI Taxonomy" id="79813"/>
    <lineage>
        <taxon>Eukaryota</taxon>
        <taxon>Fungi</taxon>
        <taxon>Dikarya</taxon>
        <taxon>Ascomycota</taxon>
        <taxon>Pezizomycotina</taxon>
        <taxon>Sordariomycetes</taxon>
        <taxon>Sordariomycetidae</taxon>
        <taxon>Sordariales</taxon>
        <taxon>Chaetomiaceae</taxon>
        <taxon>Achaetomium</taxon>
    </lineage>
</organism>
<evidence type="ECO:0000313" key="7">
    <source>
        <dbReference type="Proteomes" id="UP001303760"/>
    </source>
</evidence>
<reference evidence="6" key="1">
    <citation type="journal article" date="2023" name="Mol. Phylogenet. Evol.">
        <title>Genome-scale phylogeny and comparative genomics of the fungal order Sordariales.</title>
        <authorList>
            <person name="Hensen N."/>
            <person name="Bonometti L."/>
            <person name="Westerberg I."/>
            <person name="Brannstrom I.O."/>
            <person name="Guillou S."/>
            <person name="Cros-Aarteil S."/>
            <person name="Calhoun S."/>
            <person name="Haridas S."/>
            <person name="Kuo A."/>
            <person name="Mondo S."/>
            <person name="Pangilinan J."/>
            <person name="Riley R."/>
            <person name="LaButti K."/>
            <person name="Andreopoulos B."/>
            <person name="Lipzen A."/>
            <person name="Chen C."/>
            <person name="Yan M."/>
            <person name="Daum C."/>
            <person name="Ng V."/>
            <person name="Clum A."/>
            <person name="Steindorff A."/>
            <person name="Ohm R.A."/>
            <person name="Martin F."/>
            <person name="Silar P."/>
            <person name="Natvig D.O."/>
            <person name="Lalanne C."/>
            <person name="Gautier V."/>
            <person name="Ament-Velasquez S.L."/>
            <person name="Kruys A."/>
            <person name="Hutchinson M.I."/>
            <person name="Powell A.J."/>
            <person name="Barry K."/>
            <person name="Miller A.N."/>
            <person name="Grigoriev I.V."/>
            <person name="Debuchy R."/>
            <person name="Gladieux P."/>
            <person name="Hiltunen Thoren M."/>
            <person name="Johannesson H."/>
        </authorList>
    </citation>
    <scope>NUCLEOTIDE SEQUENCE</scope>
    <source>
        <strain evidence="6">CBS 532.94</strain>
    </source>
</reference>
<dbReference type="GO" id="GO:0000978">
    <property type="term" value="F:RNA polymerase II cis-regulatory region sequence-specific DNA binding"/>
    <property type="evidence" value="ECO:0007669"/>
    <property type="project" value="TreeGrafter"/>
</dbReference>
<dbReference type="InterPro" id="IPR051356">
    <property type="entry name" value="SOX/SOX-like_TF"/>
</dbReference>
<reference evidence="6" key="2">
    <citation type="submission" date="2023-05" db="EMBL/GenBank/DDBJ databases">
        <authorList>
            <consortium name="Lawrence Berkeley National Laboratory"/>
            <person name="Steindorff A."/>
            <person name="Hensen N."/>
            <person name="Bonometti L."/>
            <person name="Westerberg I."/>
            <person name="Brannstrom I.O."/>
            <person name="Guillou S."/>
            <person name="Cros-Aarteil S."/>
            <person name="Calhoun S."/>
            <person name="Haridas S."/>
            <person name="Kuo A."/>
            <person name="Mondo S."/>
            <person name="Pangilinan J."/>
            <person name="Riley R."/>
            <person name="Labutti K."/>
            <person name="Andreopoulos B."/>
            <person name="Lipzen A."/>
            <person name="Chen C."/>
            <person name="Yanf M."/>
            <person name="Daum C."/>
            <person name="Ng V."/>
            <person name="Clum A."/>
            <person name="Ohm R."/>
            <person name="Martin F."/>
            <person name="Silar P."/>
            <person name="Natvig D."/>
            <person name="Lalanne C."/>
            <person name="Gautier V."/>
            <person name="Ament-Velasquez S.L."/>
            <person name="Kruys A."/>
            <person name="Hutchinson M.I."/>
            <person name="Powell A.J."/>
            <person name="Barry K."/>
            <person name="Miller A.N."/>
            <person name="Grigoriev I.V."/>
            <person name="Debuchy R."/>
            <person name="Gladieux P."/>
            <person name="Thoren M.H."/>
            <person name="Johannesson H."/>
        </authorList>
    </citation>
    <scope>NUCLEOTIDE SEQUENCE</scope>
    <source>
        <strain evidence="6">CBS 532.94</strain>
    </source>
</reference>
<dbReference type="EMBL" id="MU860211">
    <property type="protein sequence ID" value="KAK4236147.1"/>
    <property type="molecule type" value="Genomic_DNA"/>
</dbReference>
<dbReference type="CDD" id="cd01389">
    <property type="entry name" value="HMG-box_ROX1-like"/>
    <property type="match status" value="1"/>
</dbReference>
<feature type="domain" description="HMG box" evidence="5">
    <location>
        <begin position="98"/>
        <end position="170"/>
    </location>
</feature>
<dbReference type="PROSITE" id="PS50118">
    <property type="entry name" value="HMG_BOX_2"/>
    <property type="match status" value="1"/>
</dbReference>
<evidence type="ECO:0000256" key="4">
    <source>
        <dbReference type="SAM" id="MobiDB-lite"/>
    </source>
</evidence>
<evidence type="ECO:0000256" key="2">
    <source>
        <dbReference type="ARBA" id="ARBA00023242"/>
    </source>
</evidence>
<feature type="compositionally biased region" description="Polar residues" evidence="4">
    <location>
        <begin position="1"/>
        <end position="10"/>
    </location>
</feature>
<dbReference type="Gene3D" id="1.10.30.10">
    <property type="entry name" value="High mobility group box domain"/>
    <property type="match status" value="1"/>
</dbReference>
<dbReference type="InterPro" id="IPR036910">
    <property type="entry name" value="HMG_box_dom_sf"/>
</dbReference>
<evidence type="ECO:0000256" key="1">
    <source>
        <dbReference type="ARBA" id="ARBA00023125"/>
    </source>
</evidence>
<evidence type="ECO:0000313" key="6">
    <source>
        <dbReference type="EMBL" id="KAK4236147.1"/>
    </source>
</evidence>
<protein>
    <recommendedName>
        <fullName evidence="5">HMG box domain-containing protein</fullName>
    </recommendedName>
</protein>
<dbReference type="AlphaFoldDB" id="A0AAN7H998"/>
<feature type="compositionally biased region" description="Low complexity" evidence="4">
    <location>
        <begin position="11"/>
        <end position="22"/>
    </location>
</feature>
<gene>
    <name evidence="6" type="ORF">C8A03DRAFT_17188</name>
</gene>
<dbReference type="SMART" id="SM00398">
    <property type="entry name" value="HMG"/>
    <property type="match status" value="1"/>
</dbReference>
<dbReference type="SUPFAM" id="SSF47095">
    <property type="entry name" value="HMG-box"/>
    <property type="match status" value="1"/>
</dbReference>
<proteinExistence type="predicted"/>
<dbReference type="GO" id="GO:0005634">
    <property type="term" value="C:nucleus"/>
    <property type="evidence" value="ECO:0007669"/>
    <property type="project" value="UniProtKB-UniRule"/>
</dbReference>
<sequence>MPSTRSSIYNSSQTPSPSTRTRGPLKPRDGSGITKRNRTNLHHTSNILLSSLPGPFSQLRQYAHIPLVDVSSFVNRSVATRQAEIHDRGRSRERRGKIGRPCNAFMLYRMSYMPRIEAYCRRRADSSHNAHISSIAGASWRQEPDEVRAAFAAWAEQDKAGHRRAFPGWKYSPSPPR</sequence>
<keyword evidence="1 3" id="KW-0238">DNA-binding</keyword>
<dbReference type="InterPro" id="IPR009071">
    <property type="entry name" value="HMG_box_dom"/>
</dbReference>
<dbReference type="PANTHER" id="PTHR45789">
    <property type="entry name" value="FI18025P1"/>
    <property type="match status" value="1"/>
</dbReference>
<dbReference type="PANTHER" id="PTHR45789:SF2">
    <property type="entry name" value="FI18025P1"/>
    <property type="match status" value="1"/>
</dbReference>
<feature type="region of interest" description="Disordered" evidence="4">
    <location>
        <begin position="1"/>
        <end position="37"/>
    </location>
</feature>
<name>A0AAN7H998_9PEZI</name>
<evidence type="ECO:0000256" key="3">
    <source>
        <dbReference type="PROSITE-ProRule" id="PRU00267"/>
    </source>
</evidence>
<comment type="caution">
    <text evidence="6">The sequence shown here is derived from an EMBL/GenBank/DDBJ whole genome shotgun (WGS) entry which is preliminary data.</text>
</comment>
<dbReference type="Pfam" id="PF00505">
    <property type="entry name" value="HMG_box"/>
    <property type="match status" value="1"/>
</dbReference>
<keyword evidence="7" id="KW-1185">Reference proteome</keyword>
<dbReference type="Proteomes" id="UP001303760">
    <property type="component" value="Unassembled WGS sequence"/>
</dbReference>